<dbReference type="EMBL" id="LCWF01000022">
    <property type="protein sequence ID" value="KKY27710.1"/>
    <property type="molecule type" value="Genomic_DNA"/>
</dbReference>
<comment type="similarity">
    <text evidence="2 11">Belongs to the mitochondrial carrier (TC 2.A.29) family.</text>
</comment>
<dbReference type="GO" id="GO:0005743">
    <property type="term" value="C:mitochondrial inner membrane"/>
    <property type="evidence" value="ECO:0007669"/>
    <property type="project" value="UniProtKB-SubCell"/>
</dbReference>
<dbReference type="Proteomes" id="UP000053317">
    <property type="component" value="Unassembled WGS sequence"/>
</dbReference>
<evidence type="ECO:0000256" key="8">
    <source>
        <dbReference type="ARBA" id="ARBA00023128"/>
    </source>
</evidence>
<dbReference type="GO" id="GO:0055085">
    <property type="term" value="P:transmembrane transport"/>
    <property type="evidence" value="ECO:0007669"/>
    <property type="project" value="InterPro"/>
</dbReference>
<gene>
    <name evidence="13" type="ORF">UCRPC4_g00944</name>
</gene>
<keyword evidence="6" id="KW-0999">Mitochondrion inner membrane</keyword>
<evidence type="ECO:0000256" key="10">
    <source>
        <dbReference type="PROSITE-ProRule" id="PRU00282"/>
    </source>
</evidence>
<dbReference type="InterPro" id="IPR023395">
    <property type="entry name" value="MCP_dom_sf"/>
</dbReference>
<evidence type="ECO:0000256" key="3">
    <source>
        <dbReference type="ARBA" id="ARBA00022448"/>
    </source>
</evidence>
<dbReference type="PRINTS" id="PR00926">
    <property type="entry name" value="MITOCARRIER"/>
</dbReference>
<accession>A0A0G2HGY4</accession>
<feature type="repeat" description="Solcar" evidence="10">
    <location>
        <begin position="21"/>
        <end position="104"/>
    </location>
</feature>
<dbReference type="Pfam" id="PF00153">
    <property type="entry name" value="Mito_carr"/>
    <property type="match status" value="3"/>
</dbReference>
<keyword evidence="4 10" id="KW-0812">Transmembrane</keyword>
<dbReference type="InterPro" id="IPR018108">
    <property type="entry name" value="MCP_transmembrane"/>
</dbReference>
<evidence type="ECO:0000313" key="13">
    <source>
        <dbReference type="EMBL" id="KKY27710.1"/>
    </source>
</evidence>
<keyword evidence="5" id="KW-0677">Repeat</keyword>
<dbReference type="OrthoDB" id="276989at2759"/>
<evidence type="ECO:0000256" key="9">
    <source>
        <dbReference type="ARBA" id="ARBA00023136"/>
    </source>
</evidence>
<dbReference type="AlphaFoldDB" id="A0A0G2HGY4"/>
<evidence type="ECO:0000256" key="4">
    <source>
        <dbReference type="ARBA" id="ARBA00022692"/>
    </source>
</evidence>
<proteinExistence type="inferred from homology"/>
<protein>
    <submittedName>
        <fullName evidence="13">Putative mitochondrial carrier protein</fullName>
    </submittedName>
</protein>
<evidence type="ECO:0000256" key="2">
    <source>
        <dbReference type="ARBA" id="ARBA00006375"/>
    </source>
</evidence>
<reference evidence="13 14" key="2">
    <citation type="submission" date="2015-05" db="EMBL/GenBank/DDBJ databases">
        <authorList>
            <person name="Morales-Cruz A."/>
            <person name="Amrine K.C."/>
            <person name="Cantu D."/>
        </authorList>
    </citation>
    <scope>NUCLEOTIDE SEQUENCE [LARGE SCALE GENOMIC DNA]</scope>
    <source>
        <strain evidence="13">UCRPC4</strain>
    </source>
</reference>
<name>A0A0G2HGY4_PHACM</name>
<feature type="transmembrane region" description="Helical" evidence="12">
    <location>
        <begin position="296"/>
        <end position="313"/>
    </location>
</feature>
<evidence type="ECO:0000313" key="14">
    <source>
        <dbReference type="Proteomes" id="UP000053317"/>
    </source>
</evidence>
<comment type="subcellular location">
    <subcellularLocation>
        <location evidence="1">Mitochondrion inner membrane</location>
        <topology evidence="1">Multi-pass membrane protein</topology>
    </subcellularLocation>
</comment>
<dbReference type="Gene3D" id="1.50.40.10">
    <property type="entry name" value="Mitochondrial carrier domain"/>
    <property type="match status" value="2"/>
</dbReference>
<evidence type="ECO:0000256" key="5">
    <source>
        <dbReference type="ARBA" id="ARBA00022737"/>
    </source>
</evidence>
<dbReference type="SUPFAM" id="SSF103506">
    <property type="entry name" value="Mitochondrial carrier"/>
    <property type="match status" value="1"/>
</dbReference>
<sequence>MTDITTSTASAGPLTPVQTVSPWTRSLLSGALAGLTVDVSLFPIDTIKTRLQSAISGKPAPKPSQSLSPAIFFRRLYAGLPSTLLGSAPSAASFFVVYDHFKTTLTPLCPNTPSLAHMTASSLGEIAACAIRVPTEVIKQRAQAGLFGGSSLAALQDILSLRHSPSGGGFSLVIRELYRGSTITILREIPFTMIQFSIWESLKRSYSLRQYHQNPSSRLSPTESTARESALFGSLAGAIAAGLTTPLDVLKTRIMIDRKQAGQGESNARKGVFQLLSQIHREEGPRGFFRGFGPRVMWISIGGAVFLGTYQWGSNLLGGDGIRLRDQNKNKGGEKIL</sequence>
<keyword evidence="3 11" id="KW-0813">Transport</keyword>
<dbReference type="InterPro" id="IPR002067">
    <property type="entry name" value="MCP"/>
</dbReference>
<keyword evidence="8" id="KW-0496">Mitochondrion</keyword>
<comment type="caution">
    <text evidence="13">The sequence shown here is derived from an EMBL/GenBank/DDBJ whole genome shotgun (WGS) entry which is preliminary data.</text>
</comment>
<dbReference type="PANTHER" id="PTHR45667">
    <property type="entry name" value="S-ADENOSYLMETHIONINE MITOCHONDRIAL CARRIER PROTEIN"/>
    <property type="match status" value="1"/>
</dbReference>
<dbReference type="PROSITE" id="PS50920">
    <property type="entry name" value="SOLCAR"/>
    <property type="match status" value="3"/>
</dbReference>
<reference evidence="13 14" key="1">
    <citation type="submission" date="2015-05" db="EMBL/GenBank/DDBJ databases">
        <title>Distinctive expansion of gene families associated with plant cell wall degradation and secondary metabolism in the genomes of grapevine trunk pathogens.</title>
        <authorList>
            <person name="Lawrence D.P."/>
            <person name="Travadon R."/>
            <person name="Rolshausen P.E."/>
            <person name="Baumgartner K."/>
        </authorList>
    </citation>
    <scope>NUCLEOTIDE SEQUENCE [LARGE SCALE GENOMIC DNA]</scope>
    <source>
        <strain evidence="13">UCRPC4</strain>
    </source>
</reference>
<feature type="repeat" description="Solcar" evidence="10">
    <location>
        <begin position="228"/>
        <end position="316"/>
    </location>
</feature>
<organism evidence="13 14">
    <name type="scientific">Phaeomoniella chlamydospora</name>
    <name type="common">Phaeoacremonium chlamydosporum</name>
    <dbReference type="NCBI Taxonomy" id="158046"/>
    <lineage>
        <taxon>Eukaryota</taxon>
        <taxon>Fungi</taxon>
        <taxon>Dikarya</taxon>
        <taxon>Ascomycota</taxon>
        <taxon>Pezizomycotina</taxon>
        <taxon>Eurotiomycetes</taxon>
        <taxon>Chaetothyriomycetidae</taxon>
        <taxon>Phaeomoniellales</taxon>
        <taxon>Phaeomoniellaceae</taxon>
        <taxon>Phaeomoniella</taxon>
    </lineage>
</organism>
<evidence type="ECO:0000256" key="1">
    <source>
        <dbReference type="ARBA" id="ARBA00004448"/>
    </source>
</evidence>
<keyword evidence="7 12" id="KW-1133">Transmembrane helix</keyword>
<evidence type="ECO:0000256" key="12">
    <source>
        <dbReference type="SAM" id="Phobius"/>
    </source>
</evidence>
<keyword evidence="14" id="KW-1185">Reference proteome</keyword>
<evidence type="ECO:0000256" key="11">
    <source>
        <dbReference type="RuleBase" id="RU000488"/>
    </source>
</evidence>
<feature type="repeat" description="Solcar" evidence="10">
    <location>
        <begin position="112"/>
        <end position="205"/>
    </location>
</feature>
<keyword evidence="9 10" id="KW-0472">Membrane</keyword>
<evidence type="ECO:0000256" key="6">
    <source>
        <dbReference type="ARBA" id="ARBA00022792"/>
    </source>
</evidence>
<evidence type="ECO:0000256" key="7">
    <source>
        <dbReference type="ARBA" id="ARBA00022989"/>
    </source>
</evidence>